<evidence type="ECO:0000313" key="4">
    <source>
        <dbReference type="EMBL" id="MBP0492491.1"/>
    </source>
</evidence>
<feature type="chain" id="PRO_5037023625" description="Tetratricopeptide repeat protein" evidence="3">
    <location>
        <begin position="22"/>
        <end position="917"/>
    </location>
</feature>
<gene>
    <name evidence="4" type="ORF">J5Y10_06840</name>
</gene>
<dbReference type="AlphaFoldDB" id="A0A940S3Q6"/>
<evidence type="ECO:0000256" key="1">
    <source>
        <dbReference type="SAM" id="Coils"/>
    </source>
</evidence>
<evidence type="ECO:0000256" key="3">
    <source>
        <dbReference type="SAM" id="SignalP"/>
    </source>
</evidence>
<accession>A0A940S3Q6</accession>
<sequence>MRGAAFLALCGPLLLTAPALAERVAVRVGSHPGHGRIVLDLAAPNVAYRVEEGPDGALLHLTPGLEADLAAARRPPRNVTTLEATGEGLRLRTRPGTRLRHYRLGNRLVLDVLDAATSQPPPARIATPQPSAALPPARLAMPEPAPPRLATAPAPPPPAPAGPAAPSAAPAPVAPEVPAGLPLRTVAAEGGRALLLPGTEAAGLAILRRGELLLLVLDGPHPLDPSPLRDDPVFAGLRVQRLPEATLLTLPMAAPAGLAARRQDGLWLITPVSAARRERSILAEPEEGRVVLRAAAPGRPVPVLDPETGLPLLLGTVREPGQAVPLARSLAQTDLIPTQLGIAALARADSVALRRAGDRFVLSGATGATLPDLTAEAGTMTRLMDLPALQPGPSQERLRAQAASLAAAPPLARLPLRRAAAEGLLALGLAQEAQSMMRLAFQEDPRSSTDARSLLVHAAAALLAGRAGEAQALRGTTLPANDEVALWRAALAASAGEASAAAPDFAATLPLLLAYPEPLRARLLPLAANSLLESGDLPAGRRLLRAAGERPDLALATARLAEAEGRTEEALDRLSRIAEGRDRLARAQALRRQAEIRLAGGAITPAAAAASLEASLFAWRGDLEEFGTRLRIAALRQTAGDGRGALDLLKETAETYPDRLEQLRPLQEAALLQVMAGEPPTLAAALVEANTALLPAGARGADALLALAERLGAMELPDRAAALAAQAVDRAPGEARPALALRLAALRLAAGDAPGAVATIEKAPPTPGQAVEHGLLLARAKTAQGSAEEALAVLRGLGTPGLPALANLLSERQDWPGASDALLALAAARPEDPSTAPDLLRATAFAALAGDPPRLAAIRATWLPKLGTGALADAVGLLTADPLRGLSDLPRLQRELDLFRGFPERLEAFRTAAASSR</sequence>
<keyword evidence="3" id="KW-0732">Signal</keyword>
<name>A0A940S3Q6_9PROT</name>
<dbReference type="Proteomes" id="UP000677537">
    <property type="component" value="Unassembled WGS sequence"/>
</dbReference>
<feature type="signal peptide" evidence="3">
    <location>
        <begin position="1"/>
        <end position="21"/>
    </location>
</feature>
<keyword evidence="1" id="KW-0175">Coiled coil</keyword>
<dbReference type="RefSeq" id="WP_209372070.1">
    <property type="nucleotide sequence ID" value="NZ_JAGIZA010000003.1"/>
</dbReference>
<feature type="compositionally biased region" description="Pro residues" evidence="2">
    <location>
        <begin position="143"/>
        <end position="163"/>
    </location>
</feature>
<evidence type="ECO:0008006" key="6">
    <source>
        <dbReference type="Google" id="ProtNLM"/>
    </source>
</evidence>
<dbReference type="EMBL" id="JAGIZA010000003">
    <property type="protein sequence ID" value="MBP0492491.1"/>
    <property type="molecule type" value="Genomic_DNA"/>
</dbReference>
<reference evidence="4" key="1">
    <citation type="submission" date="2021-03" db="EMBL/GenBank/DDBJ databases">
        <authorList>
            <person name="So Y."/>
        </authorList>
    </citation>
    <scope>NUCLEOTIDE SEQUENCE</scope>
    <source>
        <strain evidence="4">SG15</strain>
    </source>
</reference>
<keyword evidence="5" id="KW-1185">Reference proteome</keyword>
<organism evidence="4 5">
    <name type="scientific">Roseomonas indoligenes</name>
    <dbReference type="NCBI Taxonomy" id="2820811"/>
    <lineage>
        <taxon>Bacteria</taxon>
        <taxon>Pseudomonadati</taxon>
        <taxon>Pseudomonadota</taxon>
        <taxon>Alphaproteobacteria</taxon>
        <taxon>Acetobacterales</taxon>
        <taxon>Roseomonadaceae</taxon>
        <taxon>Roseomonas</taxon>
    </lineage>
</organism>
<protein>
    <recommendedName>
        <fullName evidence="6">Tetratricopeptide repeat protein</fullName>
    </recommendedName>
</protein>
<proteinExistence type="predicted"/>
<feature type="compositionally biased region" description="Low complexity" evidence="2">
    <location>
        <begin position="164"/>
        <end position="173"/>
    </location>
</feature>
<evidence type="ECO:0000256" key="2">
    <source>
        <dbReference type="SAM" id="MobiDB-lite"/>
    </source>
</evidence>
<evidence type="ECO:0000313" key="5">
    <source>
        <dbReference type="Proteomes" id="UP000677537"/>
    </source>
</evidence>
<comment type="caution">
    <text evidence="4">The sequence shown here is derived from an EMBL/GenBank/DDBJ whole genome shotgun (WGS) entry which is preliminary data.</text>
</comment>
<feature type="region of interest" description="Disordered" evidence="2">
    <location>
        <begin position="119"/>
        <end position="173"/>
    </location>
</feature>
<feature type="coiled-coil region" evidence="1">
    <location>
        <begin position="553"/>
        <end position="597"/>
    </location>
</feature>